<evidence type="ECO:0000313" key="29">
    <source>
        <dbReference type="RefSeq" id="XP_026082133.1"/>
    </source>
</evidence>
<evidence type="ECO:0000256" key="5">
    <source>
        <dbReference type="ARBA" id="ARBA00022723"/>
    </source>
</evidence>
<dbReference type="Gene3D" id="3.30.160.360">
    <property type="match status" value="2"/>
</dbReference>
<feature type="compositionally biased region" description="Polar residues" evidence="21">
    <location>
        <begin position="2477"/>
        <end position="2488"/>
    </location>
</feature>
<feature type="compositionally biased region" description="Basic and acidic residues" evidence="21">
    <location>
        <begin position="2458"/>
        <end position="2475"/>
    </location>
</feature>
<dbReference type="GO" id="GO:0003677">
    <property type="term" value="F:DNA binding"/>
    <property type="evidence" value="ECO:0007669"/>
    <property type="project" value="UniProtKB-KW"/>
</dbReference>
<dbReference type="GO" id="GO:0035097">
    <property type="term" value="C:histone methyltransferase complex"/>
    <property type="evidence" value="ECO:0007669"/>
    <property type="project" value="InterPro"/>
</dbReference>
<feature type="domain" description="PHD-type" evidence="27">
    <location>
        <begin position="2065"/>
        <end position="2173"/>
    </location>
</feature>
<dbReference type="GO" id="GO:0008270">
    <property type="term" value="F:zinc ion binding"/>
    <property type="evidence" value="ECO:0007669"/>
    <property type="project" value="UniProtKB-KW"/>
</dbReference>
<evidence type="ECO:0000259" key="26">
    <source>
        <dbReference type="PROSITE" id="PS51058"/>
    </source>
</evidence>
<dbReference type="SMART" id="SM00508">
    <property type="entry name" value="PostSET"/>
    <property type="match status" value="1"/>
</dbReference>
<evidence type="ECO:0000256" key="13">
    <source>
        <dbReference type="ARBA" id="ARBA00023163"/>
    </source>
</evidence>
<dbReference type="InterPro" id="IPR011011">
    <property type="entry name" value="Znf_FYVE_PHD"/>
</dbReference>
<evidence type="ECO:0000256" key="14">
    <source>
        <dbReference type="ARBA" id="ARBA00023242"/>
    </source>
</evidence>
<dbReference type="SMART" id="SM00297">
    <property type="entry name" value="BROMO"/>
    <property type="match status" value="1"/>
</dbReference>
<evidence type="ECO:0000256" key="9">
    <source>
        <dbReference type="ARBA" id="ARBA00022853"/>
    </source>
</evidence>
<feature type="binding site" evidence="17">
    <location>
        <position position="4151"/>
    </location>
    <ligand>
        <name>S-adenosyl-L-methionine</name>
        <dbReference type="ChEBI" id="CHEBI:59789"/>
    </ligand>
</feature>
<dbReference type="FunFam" id="2.170.270.10:FF:000149">
    <property type="entry name" value="Myeloid/lymphoid or mixed-lineage leukemia"/>
    <property type="match status" value="1"/>
</dbReference>
<feature type="binding site" evidence="18">
    <location>
        <position position="4232"/>
    </location>
    <ligand>
        <name>Zn(2+)</name>
        <dbReference type="ChEBI" id="CHEBI:29105"/>
    </ligand>
</feature>
<feature type="domain" description="SET" evidence="24">
    <location>
        <begin position="4097"/>
        <end position="4213"/>
    </location>
</feature>
<dbReference type="GO" id="GO:0045893">
    <property type="term" value="P:positive regulation of DNA-templated transcription"/>
    <property type="evidence" value="ECO:0007669"/>
    <property type="project" value="TreeGrafter"/>
</dbReference>
<keyword evidence="11 19" id="KW-0103">Bromodomain</keyword>
<dbReference type="PROSITE" id="PS51543">
    <property type="entry name" value="FYRC"/>
    <property type="match status" value="1"/>
</dbReference>
<dbReference type="InterPro" id="IPR042025">
    <property type="entry name" value="KMT2A_PHD2"/>
</dbReference>
<keyword evidence="28" id="KW-1185">Reference proteome</keyword>
<feature type="region of interest" description="Disordered" evidence="21">
    <location>
        <begin position="2903"/>
        <end position="2941"/>
    </location>
</feature>
<evidence type="ECO:0000259" key="22">
    <source>
        <dbReference type="PROSITE" id="PS50014"/>
    </source>
</evidence>
<dbReference type="GO" id="GO:0140945">
    <property type="term" value="F:histone H3K4 monomethyltransferase activity"/>
    <property type="evidence" value="ECO:0007669"/>
    <property type="project" value="UniProtKB-EC"/>
</dbReference>
<dbReference type="SUPFAM" id="SSF57903">
    <property type="entry name" value="FYVE/PHD zinc finger"/>
    <property type="match status" value="3"/>
</dbReference>
<keyword evidence="9 16" id="KW-0156">Chromatin regulator</keyword>
<sequence length="4237" mass="459013">MAHSCRWRFPARPGGSSSSGTGRKAGRIRVNASLRNSAGTNPNTNGLGPGFDAALQVSAAIGSNLQKFRDVLGETSGSSSGEEEFGGFSNVSDNRRIHSPGRTSIGSISPEKKPRGRPPRALSAQRVGTDIETAPLPLATAPKEKVKRPPGRPPGTGEKRRGRPPASASQRSWQQSGHALPEEDGDAEQECSSSPTHHKDGVQDEDKEKRQTLLGSGHHQGSEAKPHKISRESKVTKLKRLRDVKLSPLKSKLKAIVRKSVPVPGSGVQRRRRGRPPSAERLKAEAAAAAALVANASSVQEMSNTAHGTAKHKDFRVRRAQDLGSCTPHDLQLRASHPADEHTSPDPYDSAIVNPMTPTKHGRPLGLRQSPRHIKPVRVVPPSKRTDATIAKQLLQRAKKGAQKKKLLEKETIGTQGTTGLEGGKHRRRTQLTNIRQFIMPVVSTVSLRIIKTPKRFIEDEGSFSTPPPHMKIARLDSAASAPAPQPITSPAQALVSTSPVTSGTTATPGAGPAVDSLPPPPPPVLTGSANNIAASLLNSSCNNSTSNGRFSSSAASCGSSAVSQHSSQLSSGESSRSSSPSLDDSSCDSQASEGTQALSEEADNSPASQGETEASMHHTSQPPSPPSEPEPDHVVLMERSRRGRRSQSHRRGALVARGRGSLIGGRKQAIIRPATGVSQAGSQQASSTASSSSSPPPPPPLLSPPPPPQAASSNASEHHSHSPWMMSHSIAPFLPTPSILSSSHDKRRSILREPTFRWKSLSCAENKYFSSAKYAKEGLIRKPTFDNFRPPPLTAEDVGLMPPGPGGGGVAPGGFPVPAGAAGTGSRLFSPLHHHPHHNHHQHPSSRFETPHQKRSPLLRPPCFTPSPAHSRIFESVTLPSSSGSSPGSLSPLQVSPTSNKKRKGSRFSRGQPRSPSHSMTTRSSQSGVQTGKASEQSMISSSVPISVTGNSSPLPGVAVSPLAASALTQASFSGFPSSSIGLTSHGVSDGRRAAGGIGVSGSSASSSQLFPLFMPSNQGSGGGTGKAGRERSVSATRDTGTREKDREMEKNREREKENKRDRRKDWYKREKSLPSEASPNSTSSLFAMEARDIEESLTQKRTPGRKKSVTVDSGAEGSPSDCAAVQPVGALSSKGRLAKKGRPSERSIESEGVERDKEKLSAPTQAGQMGKPPATTSLGSMLARAEKQPVTDRRVAGLLRKAKAQLNKIEKREVQPGDQPKLPGQESDSSETSIRGPRIKHVCRRAAVALGRNRAVFPDDMPTLSALPWEEREKILSSMGNDDKSSVAGSEEAEPPTPPIKPVTRQKTVHEAPPRKGRRSRRCGQCPGCQVPDDCGVCTNCLDKPKFGGRNIKKQCCKVRKCQNLQWMPSKFLQKQAKGKKDRRRNKSSEKKDSHHKSQCSEASPKPAPLPKDKKSETPPPTQGEDKQKQTQPSAPSSPASSPKDPPLSSPSVDPKHSQTPLSSAFRKERKQQPSSSPTPVQIAPSSPPAQSQQSLQQQSQVPAKKEGLAKPQPTEPKKKSQQQSQPSSATDTASEAELKKQTTRCVQPPKPKPKEKEKQITKCDRSTLNSKSTPSTRGTTKQKAPCDGVHRIRVDFKEDYDIENVWEMGGLSILTSVPITPRVVCFLCASSGNVEFVFCQVCCEPFHLFCLGETERPHEEQWENWCCRRCRFCHVCGRQYQKTKQLLECDKCRNSYHPECLGPNHPTRPTKKKRVWICTKCVRCKSCGATKPGKAWDAQWSHDFSLCHDCAKLLAKGNVCPLCSKCYDNDDCDSKMMKCRKCDCWVHAKCERLTDDMYELLSNLPETVAYTCTNCTEPHPAEWRTVLEKKIQKSMQQVLTALLNSRTSTHLLRYRQAVMKPPELNPETEESLPSRRSPEGPDPPVLTEVSPPNDSPLDLESVKKKMDSECYKSVLEFSDDIVKIIQTAINSDGGQLESRKANSMLKSYFIRQMERTFPWHKVKESNFWEVRKVSPNSGLLPNAVLPPSLDHNYAQWQEREEIARAEQPVLMKKIIPAPHPKAPGKPDSLTALTPLPPPPMLIHDYSLEDSPDIPPPPGVCDNRQCALCLNYGDENTNDCGRLLYIGQNEWTHVNCALWSSEVFEDVDGALKNVHMAVRRGKKLQCENCHKPGATVNCCLTSCTNNYHFMCARQQQCAFLEDKKVYCQHHRDLIKGEVVPESGFEVTRRVLVDFEGISLRRKFVNGLEPDNIHMMIGSMTIDCFGMLTELSDCERKLFPVGYQCSRVYWSTLDARKRCVYKCRILVCRSSMTETINNTATQEENYTIAHSPPPISAEVDAALPEPTDSTKPSNVPFTPKQRVNFRNRHPSYPPCHRSPSTRPLPSPDGFSSSSHEIVTVGDPVLSSTLRTIGSRRHSTSSISAQQSRQKISSPQKGGTVSIQTCNSSAPSLSSTSKEPLTSDTDKGRALSGERSHNREANSVNTGAQRRLSFGFTERIEGSREATKKQSDGESLKSLQPVSISQASPPLGTAVLTGHQRGSGSLKTEKGKQATKDTDLPAGVTCMSSHPLATLPKDKANPVKEGNVTPVATSKDTGKTVSPQPVYSKSGSRKSHCYGSGPAVAAAMKPLWSSGAKVGEEDLKHGFHTSAAVTASHGTSSTKEKHSKVKMNVSRDVSKERKESAQNPVLNSNSKSSNVKTQGQGPPPYNTSNKATALSSNTGSSKVEVNKFDQKEMEKPFKSKERFSFEKKHSSAMDAIQPKAGSERGIRPPQVQPKSSKEVTPVVKKHTERLPLMSQKMDPNGTKAVSMPAVSNTNTYTSVTPSNQGSQRRSSRAMVFSPSASSESSESDSHIHPDYSEEHLMQQQCADDGEDHNLEDEGSVDKHHEEDSDGSAGSAKRRYPRRSARARSNMFFGLTPFYGVRSYGEEDIPFYRTGEISMKKRTGSSKRSAEGQVDGADDMSTSSSADSGEDEEGGISSNKDAYYYNFTRTIINPNSGLPHIAGIDQCLGRGSQIHRFLRDQTKEQDDDSDEVSTATKNLELQQIGQLDGVDDGSESDVSISTSSTTTATTSSTNKSSTKRKGRESRTDKISIDSGKDIHQENTPSGNSRDSRKNQKDNCLPLGSAKAQGQDPLETQLSLTTDLLKSDSDNNNSDDCGNILPSDIMEFVLNTPSMQALGQQTEAPSAEPFSLDESYGVDVNQRKDMLFEDFTQPLASAEPGESVVNTSIAVEESYGLPLELPSDLSVLTTRSPTVNNQSHGSLVSETSDRTILALATEESGVEKSGKKTRTGSTASSKSPQDRCADSQIPEGQMTPEHFISARIDGDHITSPGVAPVGETGNQDLTRNSSTPVLASSPNLPIQSQKFIPAATVSSGPAPIASSAVQAAASQLKPAPEKLIVLNQHLQPLYVLQTLPNGVTQKIQIAPSVSATGVMNTSAPVLTGLSGSISTSQSIFPAGGKGLVPVSHHPQIHAFTGTTQTGFQPVIPSTTSGLFIGVTSHDPQIGVTEAGNRHDHASGVAMVSSASSITPAPTMLPSGHGKKRLISRLQSNKGKKQARPKTQPTLVPSDVGPNMTLINLSPSQITAGIPAQTGLMELGTITATPHRKIPNIIKRPKQGVMYLEPTLLPQPMPISTTTQPGMLGHDSSTHLLPCTMSGLNPSQSVLNVVSVPPTAPGNFLGANSVSLSAPGLISSTEITGSISNLLFKANPHNLGLPEQQMVLHSGPPMMSHLTNPAQTSIASSICVFPPNQSISMSVNQQVEKEGSVHHQHPVSRVLADKNLDPNGNSAGQVNLARNPITQDLNKSHVVGVLTQSSRTSPISRPPHQQQSSKLPAGAASTAVGKGKQKAKRPRPSPDKSSGKKRKGLQSDTPTVDTSAIQLSYFTGDRELSSPEPMDTGQSNETGSKTSDSATKTADSSSLKRTTMDTHDEKPKTAGLSSKDDGKGSNAFSVETPDQRDRGRDSSLDCKPKKGLIFEICSDDGFQIRCESIEEAWKSLTDKVQEARSNARLKALSFDGVNGLKMLGVVHDAVVFLLEQLYGARHCRNYKFRFHKPEEPKDPPVNPHGSARAEVYHRRSVLDMFNFLASKHRQPPVYNPQEEDEEEILQKSARRATSMDFPLPMRFRHLKNVSREAVGVYRSAIHGRGLFCRKNIDAGEMVIEYSGNVIRSVLTDKREKYYDSKGIGCYMFRINDYEVVDATMHGNAARFINHSCEPNCYSRVVSVDGQKHIVIFATRKIYKGEELTYDYKFPIEEPGNKLPCNCGAKKCRKFLN</sequence>
<feature type="region of interest" description="Disordered" evidence="21">
    <location>
        <begin position="3512"/>
        <end position="3532"/>
    </location>
</feature>
<feature type="compositionally biased region" description="Polar residues" evidence="21">
    <location>
        <begin position="3831"/>
        <end position="3846"/>
    </location>
</feature>
<dbReference type="SMART" id="SM00249">
    <property type="entry name" value="PHD"/>
    <property type="match status" value="4"/>
</dbReference>
<dbReference type="InterPro" id="IPR001487">
    <property type="entry name" value="Bromodomain"/>
</dbReference>
<keyword evidence="7 20" id="KW-0863">Zinc-finger</keyword>
<dbReference type="InterPro" id="IPR042023">
    <property type="entry name" value="KMT2A_PHD1"/>
</dbReference>
<keyword evidence="8 18" id="KW-0862">Zinc</keyword>
<dbReference type="InterPro" id="IPR003889">
    <property type="entry name" value="FYrich_C"/>
</dbReference>
<feature type="compositionally biased region" description="Polar residues" evidence="21">
    <location>
        <begin position="3302"/>
        <end position="3320"/>
    </location>
</feature>
<keyword evidence="4 16" id="KW-0949">S-adenosyl-L-methionine</keyword>
<feature type="compositionally biased region" description="Polar residues" evidence="21">
    <location>
        <begin position="2773"/>
        <end position="2792"/>
    </location>
</feature>
<feature type="region of interest" description="Disordered" evidence="21">
    <location>
        <begin position="1280"/>
        <end position="1338"/>
    </location>
</feature>
<dbReference type="Pfam" id="PF05964">
    <property type="entry name" value="FYRN"/>
    <property type="match status" value="1"/>
</dbReference>
<keyword evidence="13 16" id="KW-0804">Transcription</keyword>
<feature type="compositionally biased region" description="Pro residues" evidence="21">
    <location>
        <begin position="695"/>
        <end position="710"/>
    </location>
</feature>
<keyword evidence="3 16" id="KW-0808">Transferase</keyword>
<reference evidence="29" key="1">
    <citation type="submission" date="2025-08" db="UniProtKB">
        <authorList>
            <consortium name="RefSeq"/>
        </authorList>
    </citation>
    <scope>IDENTIFICATION</scope>
    <source>
        <strain evidence="29">Wakin</strain>
        <tissue evidence="29">Muscle</tissue>
    </source>
</reference>
<feature type="compositionally biased region" description="Basic and acidic residues" evidence="21">
    <location>
        <begin position="220"/>
        <end position="236"/>
    </location>
</feature>
<dbReference type="PANTHER" id="PTHR45838:SF2">
    <property type="entry name" value="HISTONE-LYSINE N-METHYLTRANSFERASE 2A"/>
    <property type="match status" value="1"/>
</dbReference>
<feature type="domain" description="PHD-type" evidence="23">
    <location>
        <begin position="1760"/>
        <end position="1821"/>
    </location>
</feature>
<feature type="compositionally biased region" description="Low complexity" evidence="21">
    <location>
        <begin position="496"/>
        <end position="515"/>
    </location>
</feature>
<feature type="region of interest" description="Disordered" evidence="21">
    <location>
        <begin position="3008"/>
        <end position="3096"/>
    </location>
</feature>
<dbReference type="InterPro" id="IPR017956">
    <property type="entry name" value="AT_hook_DNA-bd_motif"/>
</dbReference>
<proteinExistence type="inferred from homology"/>
<dbReference type="PROSITE" id="PS50016">
    <property type="entry name" value="ZF_PHD_2"/>
    <property type="match status" value="3"/>
</dbReference>
<dbReference type="SMART" id="SM00542">
    <property type="entry name" value="FYRC"/>
    <property type="match status" value="1"/>
</dbReference>
<feature type="region of interest" description="Disordered" evidence="21">
    <location>
        <begin position="818"/>
        <end position="942"/>
    </location>
</feature>
<dbReference type="CDD" id="cd05493">
    <property type="entry name" value="Bromo_ALL-1"/>
    <property type="match status" value="1"/>
</dbReference>
<dbReference type="Gene3D" id="6.10.250.2390">
    <property type="match status" value="1"/>
</dbReference>
<dbReference type="FunFam" id="3.30.40.10:FF:000002">
    <property type="entry name" value="Histone-lysine N-methyltransferase"/>
    <property type="match status" value="1"/>
</dbReference>
<keyword evidence="12" id="KW-0238">DNA-binding</keyword>
<feature type="region of interest" description="Disordered" evidence="21">
    <location>
        <begin position="3777"/>
        <end position="3929"/>
    </location>
</feature>
<dbReference type="Pfam" id="PF13771">
    <property type="entry name" value="zf-HC5HC2H"/>
    <property type="match status" value="1"/>
</dbReference>
<dbReference type="InterPro" id="IPR046341">
    <property type="entry name" value="SET_dom_sf"/>
</dbReference>
<keyword evidence="5 18" id="KW-0479">Metal-binding</keyword>
<dbReference type="KEGG" id="caua:113058440"/>
<dbReference type="InterPro" id="IPR041958">
    <property type="entry name" value="KMT2A_ePHD"/>
</dbReference>
<feature type="compositionally biased region" description="Basic and acidic residues" evidence="21">
    <location>
        <begin position="1041"/>
        <end position="1075"/>
    </location>
</feature>
<feature type="region of interest" description="Disordered" evidence="21">
    <location>
        <begin position="1207"/>
        <end position="1240"/>
    </location>
</feature>
<evidence type="ECO:0000256" key="6">
    <source>
        <dbReference type="ARBA" id="ARBA00022737"/>
    </source>
</evidence>
<dbReference type="InterPro" id="IPR019787">
    <property type="entry name" value="Znf_PHD-finger"/>
</dbReference>
<protein>
    <recommendedName>
        <fullName evidence="16">Histone-lysine N-methyltransferase</fullName>
        <ecNumber evidence="16">2.1.1.364</ecNumber>
    </recommendedName>
</protein>
<feature type="compositionally biased region" description="Basic and acidic residues" evidence="21">
    <location>
        <begin position="2424"/>
        <end position="2440"/>
    </location>
</feature>
<feature type="compositionally biased region" description="Polar residues" evidence="21">
    <location>
        <begin position="167"/>
        <end position="177"/>
    </location>
</feature>
<feature type="compositionally biased region" description="Polar residues" evidence="21">
    <location>
        <begin position="2550"/>
        <end position="2570"/>
    </location>
</feature>
<feature type="compositionally biased region" description="Basic and acidic residues" evidence="21">
    <location>
        <begin position="2811"/>
        <end position="2824"/>
    </location>
</feature>
<evidence type="ECO:0000256" key="19">
    <source>
        <dbReference type="PROSITE-ProRule" id="PRU00035"/>
    </source>
</evidence>
<feature type="domain" description="CXXC-type" evidence="26">
    <location>
        <begin position="1317"/>
        <end position="1365"/>
    </location>
</feature>
<dbReference type="PROSITE" id="PS50014">
    <property type="entry name" value="BROMODOMAIN_2"/>
    <property type="match status" value="1"/>
</dbReference>
<dbReference type="InterPro" id="IPR002857">
    <property type="entry name" value="Znf_CXXC"/>
</dbReference>
<feature type="compositionally biased region" description="Low complexity" evidence="21">
    <location>
        <begin position="3019"/>
        <end position="3039"/>
    </location>
</feature>
<accession>A0A6P6LBW8</accession>
<feature type="compositionally biased region" description="Basic and acidic residues" evidence="21">
    <location>
        <begin position="2688"/>
        <end position="2715"/>
    </location>
</feature>
<feature type="compositionally biased region" description="Polar residues" evidence="21">
    <location>
        <begin position="913"/>
        <end position="942"/>
    </location>
</feature>
<evidence type="ECO:0000256" key="11">
    <source>
        <dbReference type="ARBA" id="ARBA00023117"/>
    </source>
</evidence>
<feature type="compositionally biased region" description="Polar residues" evidence="21">
    <location>
        <begin position="1569"/>
        <end position="1585"/>
    </location>
</feature>
<dbReference type="GeneID" id="113058440"/>
<dbReference type="InterPro" id="IPR013083">
    <property type="entry name" value="Znf_RING/FYVE/PHD"/>
</dbReference>
<comment type="subcellular location">
    <subcellularLocation>
        <location evidence="1 16">Nucleus</location>
    </subcellularLocation>
</comment>
<feature type="region of interest" description="Disordered" evidence="21">
    <location>
        <begin position="3238"/>
        <end position="3274"/>
    </location>
</feature>
<feature type="compositionally biased region" description="Polar residues" evidence="21">
    <location>
        <begin position="2611"/>
        <end position="2621"/>
    </location>
</feature>
<dbReference type="InterPro" id="IPR047219">
    <property type="entry name" value="KMT2A_2B_SET"/>
</dbReference>
<dbReference type="PROSITE" id="PS51805">
    <property type="entry name" value="EPHD"/>
    <property type="match status" value="1"/>
</dbReference>
<dbReference type="CDD" id="cd15693">
    <property type="entry name" value="ePHD_KMT2A"/>
    <property type="match status" value="1"/>
</dbReference>
<dbReference type="InterPro" id="IPR044133">
    <property type="entry name" value="KMT2A_PHD3"/>
</dbReference>
<evidence type="ECO:0000256" key="3">
    <source>
        <dbReference type="ARBA" id="ARBA00022679"/>
    </source>
</evidence>
<evidence type="ECO:0000259" key="23">
    <source>
        <dbReference type="PROSITE" id="PS50016"/>
    </source>
</evidence>
<evidence type="ECO:0000256" key="15">
    <source>
        <dbReference type="ARBA" id="ARBA00049353"/>
    </source>
</evidence>
<evidence type="ECO:0000256" key="17">
    <source>
        <dbReference type="PIRSR" id="PIRSR010354-50"/>
    </source>
</evidence>
<dbReference type="Pfam" id="PF02008">
    <property type="entry name" value="zf-CXXC"/>
    <property type="match status" value="1"/>
</dbReference>
<dbReference type="Gene3D" id="1.20.920.10">
    <property type="entry name" value="Bromodomain-like"/>
    <property type="match status" value="1"/>
</dbReference>
<organism evidence="28 29">
    <name type="scientific">Carassius auratus</name>
    <name type="common">Goldfish</name>
    <dbReference type="NCBI Taxonomy" id="7957"/>
    <lineage>
        <taxon>Eukaryota</taxon>
        <taxon>Metazoa</taxon>
        <taxon>Chordata</taxon>
        <taxon>Craniata</taxon>
        <taxon>Vertebrata</taxon>
        <taxon>Euteleostomi</taxon>
        <taxon>Actinopterygii</taxon>
        <taxon>Neopterygii</taxon>
        <taxon>Teleostei</taxon>
        <taxon>Ostariophysi</taxon>
        <taxon>Cypriniformes</taxon>
        <taxon>Cyprinidae</taxon>
        <taxon>Cyprininae</taxon>
        <taxon>Carassius</taxon>
    </lineage>
</organism>
<evidence type="ECO:0000256" key="18">
    <source>
        <dbReference type="PIRSR" id="PIRSR010354-51"/>
    </source>
</evidence>
<dbReference type="SMART" id="SM00317">
    <property type="entry name" value="SET"/>
    <property type="match status" value="1"/>
</dbReference>
<feature type="compositionally biased region" description="Acidic residues" evidence="21">
    <location>
        <begin position="2831"/>
        <end position="2842"/>
    </location>
</feature>
<feature type="domain" description="PHD-type" evidence="23">
    <location>
        <begin position="1673"/>
        <end position="1727"/>
    </location>
</feature>
<feature type="region of interest" description="Disordered" evidence="21">
    <location>
        <begin position="478"/>
        <end position="530"/>
    </location>
</feature>
<feature type="compositionally biased region" description="Low complexity" evidence="21">
    <location>
        <begin position="565"/>
        <end position="590"/>
    </location>
</feature>
<dbReference type="SUPFAM" id="SSF82199">
    <property type="entry name" value="SET domain"/>
    <property type="match status" value="1"/>
</dbReference>
<keyword evidence="6" id="KW-0677">Repeat</keyword>
<dbReference type="OrthoDB" id="308383at2759"/>
<name>A0A6P6LBW8_CARAU</name>
<dbReference type="InterPro" id="IPR003616">
    <property type="entry name" value="Post-SET_dom"/>
</dbReference>
<dbReference type="Pfam" id="PF05965">
    <property type="entry name" value="FYRC"/>
    <property type="match status" value="1"/>
</dbReference>
<dbReference type="RefSeq" id="XP_026082133.1">
    <property type="nucleotide sequence ID" value="XM_026226348.1"/>
</dbReference>
<feature type="region of interest" description="Disordered" evidence="21">
    <location>
        <begin position="975"/>
        <end position="1195"/>
    </location>
</feature>
<feature type="compositionally biased region" description="Polar residues" evidence="21">
    <location>
        <begin position="606"/>
        <end position="622"/>
    </location>
</feature>
<dbReference type="Pfam" id="PF00856">
    <property type="entry name" value="SET"/>
    <property type="match status" value="1"/>
</dbReference>
<feature type="domain" description="Bromo" evidence="22">
    <location>
        <begin position="1898"/>
        <end position="1942"/>
    </location>
</feature>
<dbReference type="CDD" id="cd15588">
    <property type="entry name" value="PHD1_KMT2A"/>
    <property type="match status" value="1"/>
</dbReference>
<dbReference type="InterPro" id="IPR036427">
    <property type="entry name" value="Bromodomain-like_sf"/>
</dbReference>
<dbReference type="PROSITE" id="PS50868">
    <property type="entry name" value="POST_SET"/>
    <property type="match status" value="1"/>
</dbReference>
<feature type="compositionally biased region" description="Basic and acidic residues" evidence="21">
    <location>
        <begin position="1091"/>
        <end position="1100"/>
    </location>
</feature>
<feature type="compositionally biased region" description="Polar residues" evidence="21">
    <location>
        <begin position="2380"/>
        <end position="2423"/>
    </location>
</feature>
<feature type="region of interest" description="Disordered" evidence="21">
    <location>
        <begin position="3290"/>
        <end position="3320"/>
    </location>
</feature>
<dbReference type="PANTHER" id="PTHR45838">
    <property type="entry name" value="HISTONE-LYSINE-N-METHYLTRANSFERASE 2 KMT2 FAMILY MEMBER"/>
    <property type="match status" value="1"/>
</dbReference>
<dbReference type="PROSITE" id="PS51542">
    <property type="entry name" value="FYRN"/>
    <property type="match status" value="1"/>
</dbReference>
<feature type="binding site" evidence="18">
    <location>
        <position position="4227"/>
    </location>
    <ligand>
        <name>Zn(2+)</name>
        <dbReference type="ChEBI" id="CHEBI:29105"/>
    </ligand>
</feature>
<dbReference type="CDD" id="cd15592">
    <property type="entry name" value="PHD3_KMT2A"/>
    <property type="match status" value="1"/>
</dbReference>
<feature type="region of interest" description="Disordered" evidence="21">
    <location>
        <begin position="1"/>
        <end position="51"/>
    </location>
</feature>
<feature type="compositionally biased region" description="Basic and acidic residues" evidence="21">
    <location>
        <begin position="1555"/>
        <end position="1568"/>
    </location>
</feature>
<dbReference type="FunFam" id="3.30.160.360:FF:000002">
    <property type="entry name" value="Histone-lysine N-methyltransferase"/>
    <property type="match status" value="1"/>
</dbReference>
<dbReference type="PROSITE" id="PS51058">
    <property type="entry name" value="ZF_CXXC"/>
    <property type="match status" value="1"/>
</dbReference>
<evidence type="ECO:0000256" key="4">
    <source>
        <dbReference type="ARBA" id="ARBA00022691"/>
    </source>
</evidence>
<evidence type="ECO:0000256" key="7">
    <source>
        <dbReference type="ARBA" id="ARBA00022771"/>
    </source>
</evidence>
<feature type="compositionally biased region" description="Basic and acidic residues" evidence="21">
    <location>
        <begin position="3918"/>
        <end position="3929"/>
    </location>
</feature>
<dbReference type="PROSITE" id="PS50280">
    <property type="entry name" value="SET"/>
    <property type="match status" value="1"/>
</dbReference>
<feature type="compositionally biased region" description="Polar residues" evidence="21">
    <location>
        <begin position="1077"/>
        <end position="1087"/>
    </location>
</feature>
<feature type="region of interest" description="Disordered" evidence="21">
    <location>
        <begin position="2291"/>
        <end position="2575"/>
    </location>
</feature>
<comment type="catalytic activity">
    <reaction evidence="16">
        <text>N(6)-methyl-L-lysyl(4)-[histone H3] + S-adenosyl-L-methionine = N(6),N(6)-dimethyl-L-lysyl(4)-[histone H3] + S-adenosyl-L-homocysteine + H(+)</text>
        <dbReference type="Rhea" id="RHEA:60268"/>
        <dbReference type="Rhea" id="RHEA-COMP:15540"/>
        <dbReference type="Rhea" id="RHEA-COMP:15543"/>
        <dbReference type="ChEBI" id="CHEBI:15378"/>
        <dbReference type="ChEBI" id="CHEBI:57856"/>
        <dbReference type="ChEBI" id="CHEBI:59789"/>
        <dbReference type="ChEBI" id="CHEBI:61929"/>
        <dbReference type="ChEBI" id="CHEBI:61976"/>
    </reaction>
</comment>
<dbReference type="CDD" id="cd15590">
    <property type="entry name" value="PHD2_KMT2A"/>
    <property type="match status" value="1"/>
</dbReference>
<evidence type="ECO:0000259" key="27">
    <source>
        <dbReference type="PROSITE" id="PS51805"/>
    </source>
</evidence>
<dbReference type="InterPro" id="IPR003888">
    <property type="entry name" value="FYrich_N"/>
</dbReference>
<feature type="compositionally biased region" description="Basic residues" evidence="21">
    <location>
        <begin position="833"/>
        <end position="845"/>
    </location>
</feature>
<feature type="region of interest" description="Disordered" evidence="21">
    <location>
        <begin position="2611"/>
        <end position="2868"/>
    </location>
</feature>
<feature type="compositionally biased region" description="Basic residues" evidence="21">
    <location>
        <begin position="642"/>
        <end position="653"/>
    </location>
</feature>
<feature type="region of interest" description="Disordered" evidence="21">
    <location>
        <begin position="3741"/>
        <end position="3764"/>
    </location>
</feature>
<dbReference type="Gene3D" id="2.170.270.10">
    <property type="entry name" value="SET domain"/>
    <property type="match status" value="1"/>
</dbReference>
<feature type="binding site" evidence="18">
    <location>
        <position position="4177"/>
    </location>
    <ligand>
        <name>Zn(2+)</name>
        <dbReference type="ChEBI" id="CHEBI:29105"/>
    </ligand>
</feature>
<feature type="binding site" evidence="17">
    <location>
        <begin position="4174"/>
        <end position="4175"/>
    </location>
    <ligand>
        <name>S-adenosyl-L-methionine</name>
        <dbReference type="ChEBI" id="CHEBI:59789"/>
    </ligand>
</feature>
<dbReference type="Gene3D" id="3.30.40.10">
    <property type="entry name" value="Zinc/RING finger domain, C3HC4 (zinc finger)"/>
    <property type="match status" value="3"/>
</dbReference>
<evidence type="ECO:0000256" key="12">
    <source>
        <dbReference type="ARBA" id="ARBA00023125"/>
    </source>
</evidence>
<feature type="compositionally biased region" description="Basic and acidic residues" evidence="21">
    <location>
        <begin position="3887"/>
        <end position="3908"/>
    </location>
</feature>
<gene>
    <name evidence="29" type="primary">LOC113058440</name>
</gene>
<comment type="similarity">
    <text evidence="16">Belongs to the class V-like SAM-binding methyltransferase superfamily. Histone-lysine methyltransferase family. TRX/MLL subfamily.</text>
</comment>
<dbReference type="Pfam" id="PF00628">
    <property type="entry name" value="PHD"/>
    <property type="match status" value="1"/>
</dbReference>
<comment type="catalytic activity">
    <reaction evidence="15">
        <text>L-lysyl(4)-[histone H3] + S-adenosyl-L-methionine = N(6)-methyl-L-lysyl(4)-[histone H3] + S-adenosyl-L-homocysteine + H(+)</text>
        <dbReference type="Rhea" id="RHEA:60264"/>
        <dbReference type="Rhea" id="RHEA-COMP:15543"/>
        <dbReference type="Rhea" id="RHEA-COMP:15547"/>
        <dbReference type="ChEBI" id="CHEBI:15378"/>
        <dbReference type="ChEBI" id="CHEBI:29969"/>
        <dbReference type="ChEBI" id="CHEBI:57856"/>
        <dbReference type="ChEBI" id="CHEBI:59789"/>
        <dbReference type="ChEBI" id="CHEBI:61929"/>
        <dbReference type="EC" id="2.1.1.364"/>
    </reaction>
    <physiologicalReaction direction="left-to-right" evidence="15">
        <dbReference type="Rhea" id="RHEA:60265"/>
    </physiologicalReaction>
</comment>
<dbReference type="SMART" id="SM00384">
    <property type="entry name" value="AT_hook"/>
    <property type="match status" value="3"/>
</dbReference>
<feature type="compositionally biased region" description="Basic and acidic residues" evidence="21">
    <location>
        <begin position="3047"/>
        <end position="3063"/>
    </location>
</feature>
<dbReference type="InterPro" id="IPR034732">
    <property type="entry name" value="EPHD"/>
</dbReference>
<feature type="compositionally biased region" description="Low complexity" evidence="21">
    <location>
        <begin position="1435"/>
        <end position="1445"/>
    </location>
</feature>
<feature type="compositionally biased region" description="Low complexity" evidence="21">
    <location>
        <begin position="3869"/>
        <end position="3882"/>
    </location>
</feature>
<dbReference type="EC" id="2.1.1.364" evidence="16"/>
<feature type="compositionally biased region" description="Basic residues" evidence="21">
    <location>
        <begin position="1379"/>
        <end position="1388"/>
    </location>
</feature>
<feature type="domain" description="PHD-type" evidence="23">
    <location>
        <begin position="1625"/>
        <end position="1676"/>
    </location>
</feature>
<dbReference type="InterPro" id="IPR016569">
    <property type="entry name" value="MeTrfase_trithorax"/>
</dbReference>
<evidence type="ECO:0000256" key="2">
    <source>
        <dbReference type="ARBA" id="ARBA00022603"/>
    </source>
</evidence>
<feature type="region of interest" description="Disordered" evidence="21">
    <location>
        <begin position="1370"/>
        <end position="1587"/>
    </location>
</feature>
<feature type="compositionally biased region" description="Basic and acidic residues" evidence="21">
    <location>
        <begin position="631"/>
        <end position="641"/>
    </location>
</feature>
<evidence type="ECO:0000256" key="20">
    <source>
        <dbReference type="PROSITE-ProRule" id="PRU00509"/>
    </source>
</evidence>
<feature type="binding site" evidence="17">
    <location>
        <position position="4109"/>
    </location>
    <ligand>
        <name>S-adenosyl-L-methionine</name>
        <dbReference type="ChEBI" id="CHEBI:59789"/>
    </ligand>
</feature>
<dbReference type="InterPro" id="IPR001965">
    <property type="entry name" value="Znf_PHD"/>
</dbReference>
<feature type="compositionally biased region" description="Polar residues" evidence="21">
    <location>
        <begin position="975"/>
        <end position="988"/>
    </location>
</feature>
<evidence type="ECO:0000256" key="21">
    <source>
        <dbReference type="SAM" id="MobiDB-lite"/>
    </source>
</evidence>
<feature type="compositionally biased region" description="Polar residues" evidence="21">
    <location>
        <begin position="3777"/>
        <end position="3795"/>
    </location>
</feature>
<evidence type="ECO:0000259" key="25">
    <source>
        <dbReference type="PROSITE" id="PS50868"/>
    </source>
</evidence>
<keyword evidence="14 16" id="KW-0539">Nucleus</keyword>
<feature type="domain" description="Post-SET" evidence="25">
    <location>
        <begin position="4221"/>
        <end position="4237"/>
    </location>
</feature>
<evidence type="ECO:0000256" key="10">
    <source>
        <dbReference type="ARBA" id="ARBA00023015"/>
    </source>
</evidence>
<dbReference type="InterPro" id="IPR001214">
    <property type="entry name" value="SET_dom"/>
</dbReference>
<feature type="region of interest" description="Disordered" evidence="21">
    <location>
        <begin position="565"/>
        <end position="724"/>
    </location>
</feature>
<dbReference type="SMART" id="SM00541">
    <property type="entry name" value="FYRN"/>
    <property type="match status" value="1"/>
</dbReference>
<keyword evidence="10 16" id="KW-0805">Transcription regulation</keyword>
<feature type="binding site" evidence="18">
    <location>
        <position position="4225"/>
    </location>
    <ligand>
        <name>Zn(2+)</name>
        <dbReference type="ChEBI" id="CHEBI:29105"/>
    </ligand>
</feature>
<evidence type="ECO:0000313" key="28">
    <source>
        <dbReference type="Proteomes" id="UP000515129"/>
    </source>
</evidence>
<dbReference type="GO" id="GO:0032259">
    <property type="term" value="P:methylation"/>
    <property type="evidence" value="ECO:0007669"/>
    <property type="project" value="UniProtKB-KW"/>
</dbReference>
<dbReference type="PIRSF" id="PIRSF010354">
    <property type="entry name" value="Methyltransferase_trithorax"/>
    <property type="match status" value="1"/>
</dbReference>
<evidence type="ECO:0000259" key="24">
    <source>
        <dbReference type="PROSITE" id="PS50280"/>
    </source>
</evidence>
<feature type="compositionally biased region" description="Basic and acidic residues" evidence="21">
    <location>
        <begin position="1144"/>
        <end position="1162"/>
    </location>
</feature>
<feature type="compositionally biased region" description="Low complexity" evidence="21">
    <location>
        <begin position="679"/>
        <end position="694"/>
    </location>
</feature>
<feature type="binding site" evidence="17">
    <location>
        <position position="4107"/>
    </location>
    <ligand>
        <name>S-adenosyl-L-methionine</name>
        <dbReference type="ChEBI" id="CHEBI:59789"/>
    </ligand>
</feature>
<evidence type="ECO:0000256" key="1">
    <source>
        <dbReference type="ARBA" id="ARBA00004123"/>
    </source>
</evidence>
<evidence type="ECO:0000256" key="8">
    <source>
        <dbReference type="ARBA" id="ARBA00022833"/>
    </source>
</evidence>
<feature type="compositionally biased region" description="Basic residues" evidence="21">
    <location>
        <begin position="2859"/>
        <end position="2868"/>
    </location>
</feature>
<feature type="compositionally biased region" description="Basic and acidic residues" evidence="21">
    <location>
        <begin position="197"/>
        <end position="211"/>
    </location>
</feature>
<feature type="compositionally biased region" description="Low complexity" evidence="21">
    <location>
        <begin position="880"/>
        <end position="894"/>
    </location>
</feature>
<feature type="region of interest" description="Disordered" evidence="21">
    <location>
        <begin position="1860"/>
        <end position="1902"/>
    </location>
</feature>
<feature type="binding site" evidence="17">
    <location>
        <position position="4226"/>
    </location>
    <ligand>
        <name>S-adenosyl-L-methionine</name>
        <dbReference type="ChEBI" id="CHEBI:59789"/>
    </ligand>
</feature>
<dbReference type="FunFam" id="3.30.40.10:FF:000089">
    <property type="entry name" value="Histone-lysine N-methyltransferase"/>
    <property type="match status" value="1"/>
</dbReference>
<feature type="compositionally biased region" description="Polar residues" evidence="21">
    <location>
        <begin position="3212"/>
        <end position="3228"/>
    </location>
</feature>
<feature type="compositionally biased region" description="Polar residues" evidence="21">
    <location>
        <begin position="2659"/>
        <end position="2687"/>
    </location>
</feature>
<feature type="compositionally biased region" description="Polar residues" evidence="21">
    <location>
        <begin position="2339"/>
        <end position="2357"/>
    </location>
</feature>
<feature type="compositionally biased region" description="Basic and acidic residues" evidence="21">
    <location>
        <begin position="1186"/>
        <end position="1195"/>
    </location>
</feature>
<feature type="compositionally biased region" description="Basic and acidic residues" evidence="21">
    <location>
        <begin position="2507"/>
        <end position="2519"/>
    </location>
</feature>
<feature type="region of interest" description="Disordered" evidence="21">
    <location>
        <begin position="3212"/>
        <end position="3231"/>
    </location>
</feature>
<dbReference type="CDD" id="cd19170">
    <property type="entry name" value="SET_KMT2A_2B"/>
    <property type="match status" value="1"/>
</dbReference>
<feature type="compositionally biased region" description="Low complexity" evidence="21">
    <location>
        <begin position="1482"/>
        <end position="1505"/>
    </location>
</feature>
<dbReference type="Proteomes" id="UP000515129">
    <property type="component" value="Chromosome 40"/>
</dbReference>
<keyword evidence="2 16" id="KW-0489">Methyltransferase</keyword>
<feature type="region of interest" description="Disordered" evidence="21">
    <location>
        <begin position="72"/>
        <end position="236"/>
    </location>
</feature>
<dbReference type="SUPFAM" id="SSF47370">
    <property type="entry name" value="Bromodomain"/>
    <property type="match status" value="1"/>
</dbReference>
<evidence type="ECO:0000256" key="16">
    <source>
        <dbReference type="PIRNR" id="PIRNR010354"/>
    </source>
</evidence>
<feature type="compositionally biased region" description="Polar residues" evidence="21">
    <location>
        <begin position="2308"/>
        <end position="2317"/>
    </location>
</feature>